<keyword evidence="5" id="KW-1185">Reference proteome</keyword>
<evidence type="ECO:0000256" key="1">
    <source>
        <dbReference type="ARBA" id="ARBA00010838"/>
    </source>
</evidence>
<gene>
    <name evidence="4" type="ORF">SLEP1_g33811</name>
</gene>
<protein>
    <recommendedName>
        <fullName evidence="6">Beta-glucosidase</fullName>
    </recommendedName>
</protein>
<accession>A0AAV5KI22</accession>
<evidence type="ECO:0000313" key="5">
    <source>
        <dbReference type="Proteomes" id="UP001054252"/>
    </source>
</evidence>
<keyword evidence="3" id="KW-0732">Signal</keyword>
<dbReference type="InterPro" id="IPR001360">
    <property type="entry name" value="Glyco_hydro_1"/>
</dbReference>
<proteinExistence type="inferred from homology"/>
<dbReference type="Pfam" id="PF00232">
    <property type="entry name" value="Glyco_hydro_1"/>
    <property type="match status" value="1"/>
</dbReference>
<dbReference type="GO" id="GO:0004553">
    <property type="term" value="F:hydrolase activity, hydrolyzing O-glycosyl compounds"/>
    <property type="evidence" value="ECO:0007669"/>
    <property type="project" value="InterPro"/>
</dbReference>
<dbReference type="SUPFAM" id="SSF51445">
    <property type="entry name" value="(Trans)glycosidases"/>
    <property type="match status" value="1"/>
</dbReference>
<dbReference type="InterPro" id="IPR017853">
    <property type="entry name" value="GH"/>
</dbReference>
<reference evidence="4 5" key="1">
    <citation type="journal article" date="2021" name="Commun. Biol.">
        <title>The genome of Shorea leprosula (Dipterocarpaceae) highlights the ecological relevance of drought in aseasonal tropical rainforests.</title>
        <authorList>
            <person name="Ng K.K.S."/>
            <person name="Kobayashi M.J."/>
            <person name="Fawcett J.A."/>
            <person name="Hatakeyama M."/>
            <person name="Paape T."/>
            <person name="Ng C.H."/>
            <person name="Ang C.C."/>
            <person name="Tnah L.H."/>
            <person name="Lee C.T."/>
            <person name="Nishiyama T."/>
            <person name="Sese J."/>
            <person name="O'Brien M.J."/>
            <person name="Copetti D."/>
            <person name="Mohd Noor M.I."/>
            <person name="Ong R.C."/>
            <person name="Putra M."/>
            <person name="Sireger I.Z."/>
            <person name="Indrioko S."/>
            <person name="Kosugi Y."/>
            <person name="Izuno A."/>
            <person name="Isagi Y."/>
            <person name="Lee S.L."/>
            <person name="Shimizu K.K."/>
        </authorList>
    </citation>
    <scope>NUCLEOTIDE SEQUENCE [LARGE SCALE GENOMIC DNA]</scope>
    <source>
        <strain evidence="4">214</strain>
    </source>
</reference>
<comment type="caution">
    <text evidence="4">The sequence shown here is derived from an EMBL/GenBank/DDBJ whole genome shotgun (WGS) entry which is preliminary data.</text>
</comment>
<evidence type="ECO:0000313" key="4">
    <source>
        <dbReference type="EMBL" id="GKV24166.1"/>
    </source>
</evidence>
<dbReference type="EMBL" id="BPVZ01000065">
    <property type="protein sequence ID" value="GKV24166.1"/>
    <property type="molecule type" value="Genomic_DNA"/>
</dbReference>
<evidence type="ECO:0008006" key="6">
    <source>
        <dbReference type="Google" id="ProtNLM"/>
    </source>
</evidence>
<feature type="chain" id="PRO_5043797864" description="Beta-glucosidase" evidence="3">
    <location>
        <begin position="27"/>
        <end position="87"/>
    </location>
</feature>
<sequence>MKMEFRFVLFLVALISFLAYFEGSTALNRTSFPEGFVFGAASSAYQYEGAASADGRKPSIWDTFVRLYPGISQHAFVLNRCWRFRIN</sequence>
<keyword evidence="2" id="KW-0378">Hydrolase</keyword>
<dbReference type="PROSITE" id="PS00653">
    <property type="entry name" value="GLYCOSYL_HYDROL_F1_2"/>
    <property type="match status" value="1"/>
</dbReference>
<organism evidence="4 5">
    <name type="scientific">Rubroshorea leprosula</name>
    <dbReference type="NCBI Taxonomy" id="152421"/>
    <lineage>
        <taxon>Eukaryota</taxon>
        <taxon>Viridiplantae</taxon>
        <taxon>Streptophyta</taxon>
        <taxon>Embryophyta</taxon>
        <taxon>Tracheophyta</taxon>
        <taxon>Spermatophyta</taxon>
        <taxon>Magnoliopsida</taxon>
        <taxon>eudicotyledons</taxon>
        <taxon>Gunneridae</taxon>
        <taxon>Pentapetalae</taxon>
        <taxon>rosids</taxon>
        <taxon>malvids</taxon>
        <taxon>Malvales</taxon>
        <taxon>Dipterocarpaceae</taxon>
        <taxon>Rubroshorea</taxon>
    </lineage>
</organism>
<dbReference type="Proteomes" id="UP001054252">
    <property type="component" value="Unassembled WGS sequence"/>
</dbReference>
<dbReference type="AlphaFoldDB" id="A0AAV5KI22"/>
<evidence type="ECO:0000256" key="2">
    <source>
        <dbReference type="ARBA" id="ARBA00022801"/>
    </source>
</evidence>
<evidence type="ECO:0000256" key="3">
    <source>
        <dbReference type="SAM" id="SignalP"/>
    </source>
</evidence>
<feature type="signal peptide" evidence="3">
    <location>
        <begin position="1"/>
        <end position="26"/>
    </location>
</feature>
<dbReference type="InterPro" id="IPR033132">
    <property type="entry name" value="GH_1_N_CS"/>
</dbReference>
<dbReference type="GO" id="GO:0005975">
    <property type="term" value="P:carbohydrate metabolic process"/>
    <property type="evidence" value="ECO:0007669"/>
    <property type="project" value="InterPro"/>
</dbReference>
<dbReference type="Gene3D" id="3.20.20.80">
    <property type="entry name" value="Glycosidases"/>
    <property type="match status" value="1"/>
</dbReference>
<comment type="similarity">
    <text evidence="1">Belongs to the glycosyl hydrolase 1 family.</text>
</comment>
<name>A0AAV5KI22_9ROSI</name>